<name>A0A5N4CYW0_CAMDR</name>
<gene>
    <name evidence="1" type="ORF">Cadr_000020299</name>
</gene>
<accession>A0A5N4CYW0</accession>
<organism evidence="1 2">
    <name type="scientific">Camelus dromedarius</name>
    <name type="common">Dromedary</name>
    <name type="synonym">Arabian camel</name>
    <dbReference type="NCBI Taxonomy" id="9838"/>
    <lineage>
        <taxon>Eukaryota</taxon>
        <taxon>Metazoa</taxon>
        <taxon>Chordata</taxon>
        <taxon>Craniata</taxon>
        <taxon>Vertebrata</taxon>
        <taxon>Euteleostomi</taxon>
        <taxon>Mammalia</taxon>
        <taxon>Eutheria</taxon>
        <taxon>Laurasiatheria</taxon>
        <taxon>Artiodactyla</taxon>
        <taxon>Tylopoda</taxon>
        <taxon>Camelidae</taxon>
        <taxon>Camelus</taxon>
    </lineage>
</organism>
<proteinExistence type="predicted"/>
<keyword evidence="2" id="KW-1185">Reference proteome</keyword>
<dbReference type="AlphaFoldDB" id="A0A5N4CYW0"/>
<protein>
    <submittedName>
        <fullName evidence="1">Uncharacterized protein</fullName>
    </submittedName>
</protein>
<comment type="caution">
    <text evidence="1">The sequence shown here is derived from an EMBL/GenBank/DDBJ whole genome shotgun (WGS) entry which is preliminary data.</text>
</comment>
<dbReference type="EMBL" id="JWIN03000017">
    <property type="protein sequence ID" value="KAB1264029.1"/>
    <property type="molecule type" value="Genomic_DNA"/>
</dbReference>
<evidence type="ECO:0000313" key="1">
    <source>
        <dbReference type="EMBL" id="KAB1264029.1"/>
    </source>
</evidence>
<sequence>MTNPQPTCLCRMLQEGQEEPSSLPGPQIRRLASPGCLLRAGAPDQSPLSVCLVFSAGLCLVRSAAGRKRPDGLPSVTGLGSSVWSWEREDCSGVSVIFLKEEAGLTAGEHEGSSLLWKNGDESVSADNRHALCCAETKKQR</sequence>
<reference evidence="1 2" key="1">
    <citation type="journal article" date="2019" name="Mol. Ecol. Resour.">
        <title>Improving Illumina assemblies with Hi-C and long reads: an example with the North African dromedary.</title>
        <authorList>
            <person name="Elbers J.P."/>
            <person name="Rogers M.F."/>
            <person name="Perelman P.L."/>
            <person name="Proskuryakova A.A."/>
            <person name="Serdyukova N.A."/>
            <person name="Johnson W.E."/>
            <person name="Horin P."/>
            <person name="Corander J."/>
            <person name="Murphy D."/>
            <person name="Burger P.A."/>
        </authorList>
    </citation>
    <scope>NUCLEOTIDE SEQUENCE [LARGE SCALE GENOMIC DNA]</scope>
    <source>
        <strain evidence="1">Drom800</strain>
        <tissue evidence="1">Blood</tissue>
    </source>
</reference>
<evidence type="ECO:0000313" key="2">
    <source>
        <dbReference type="Proteomes" id="UP000299084"/>
    </source>
</evidence>
<dbReference type="Proteomes" id="UP000299084">
    <property type="component" value="Unassembled WGS sequence"/>
</dbReference>